<dbReference type="InterPro" id="IPR015797">
    <property type="entry name" value="NUDIX_hydrolase-like_dom_sf"/>
</dbReference>
<sequence length="208" mass="23878">MESERITRCDENGHPLGTATRAEIHKNGYWHQTFHCWFASRKDGKHWVHLQLRSGAKKDFPNLLDITAAGHLLADEKAEDGVREVEEELGIPVKFEDLVPLGVIKDQIHMGDFIDNELCQVFLYRMPNHDVKYKFQEEEVADMLVMEFEDFFGLCTGRKEEAEAVAYGDYADRFQKDTSTKVNLHDLVPHGKGYLEKVAALIQEQLDA</sequence>
<dbReference type="Pfam" id="PF00293">
    <property type="entry name" value="NUDIX"/>
    <property type="match status" value="1"/>
</dbReference>
<dbReference type="PROSITE" id="PS51462">
    <property type="entry name" value="NUDIX"/>
    <property type="match status" value="1"/>
</dbReference>
<evidence type="ECO:0000313" key="2">
    <source>
        <dbReference type="EMBL" id="MFD1864319.1"/>
    </source>
</evidence>
<dbReference type="RefSeq" id="WP_204892901.1">
    <property type="nucleotide sequence ID" value="NZ_JBHUFW010000012.1"/>
</dbReference>
<dbReference type="PANTHER" id="PTHR10885:SF0">
    <property type="entry name" value="ISOPENTENYL-DIPHOSPHATE DELTA-ISOMERASE"/>
    <property type="match status" value="1"/>
</dbReference>
<accession>A0ABW4QLR4</accession>
<evidence type="ECO:0000259" key="1">
    <source>
        <dbReference type="PROSITE" id="PS51462"/>
    </source>
</evidence>
<reference evidence="3" key="1">
    <citation type="journal article" date="2019" name="Int. J. Syst. Evol. Microbiol.">
        <title>The Global Catalogue of Microorganisms (GCM) 10K type strain sequencing project: providing services to taxonomists for standard genome sequencing and annotation.</title>
        <authorList>
            <consortium name="The Broad Institute Genomics Platform"/>
            <consortium name="The Broad Institute Genome Sequencing Center for Infectious Disease"/>
            <person name="Wu L."/>
            <person name="Ma J."/>
        </authorList>
    </citation>
    <scope>NUCLEOTIDE SEQUENCE [LARGE SCALE GENOMIC DNA]</scope>
    <source>
        <strain evidence="3">CGMCC 1.15475</strain>
    </source>
</reference>
<dbReference type="Proteomes" id="UP001597273">
    <property type="component" value="Unassembled WGS sequence"/>
</dbReference>
<dbReference type="SUPFAM" id="SSF55811">
    <property type="entry name" value="Nudix"/>
    <property type="match status" value="1"/>
</dbReference>
<comment type="caution">
    <text evidence="2">The sequence shown here is derived from an EMBL/GenBank/DDBJ whole genome shotgun (WGS) entry which is preliminary data.</text>
</comment>
<gene>
    <name evidence="2" type="ORF">ACFSDB_15565</name>
</gene>
<dbReference type="Gene3D" id="3.90.79.10">
    <property type="entry name" value="Nucleoside Triphosphate Pyrophosphohydrolase"/>
    <property type="match status" value="1"/>
</dbReference>
<protein>
    <submittedName>
        <fullName evidence="2">NUDIX domain-containing protein</fullName>
    </submittedName>
</protein>
<keyword evidence="3" id="KW-1185">Reference proteome</keyword>
<dbReference type="InterPro" id="IPR000086">
    <property type="entry name" value="NUDIX_hydrolase_dom"/>
</dbReference>
<organism evidence="2 3">
    <name type="scientific">Planococcus chinensis</name>
    <dbReference type="NCBI Taxonomy" id="272917"/>
    <lineage>
        <taxon>Bacteria</taxon>
        <taxon>Bacillati</taxon>
        <taxon>Bacillota</taxon>
        <taxon>Bacilli</taxon>
        <taxon>Bacillales</taxon>
        <taxon>Caryophanaceae</taxon>
        <taxon>Planococcus</taxon>
    </lineage>
</organism>
<dbReference type="EMBL" id="JBHUFW010000012">
    <property type="protein sequence ID" value="MFD1864319.1"/>
    <property type="molecule type" value="Genomic_DNA"/>
</dbReference>
<dbReference type="PANTHER" id="PTHR10885">
    <property type="entry name" value="ISOPENTENYL-DIPHOSPHATE DELTA-ISOMERASE"/>
    <property type="match status" value="1"/>
</dbReference>
<feature type="domain" description="Nudix hydrolase" evidence="1">
    <location>
        <begin position="29"/>
        <end position="168"/>
    </location>
</feature>
<name>A0ABW4QLR4_9BACL</name>
<proteinExistence type="predicted"/>
<evidence type="ECO:0000313" key="3">
    <source>
        <dbReference type="Proteomes" id="UP001597273"/>
    </source>
</evidence>
<dbReference type="CDD" id="cd04692">
    <property type="entry name" value="NUDIX_Hydrolase"/>
    <property type="match status" value="1"/>
</dbReference>